<sequence>MCGCVCVMCGCVCVMCGCVCVIIDFVCVVVYDVWLCAVSLVMLEVWKRLIPGTDCSEGERQHHVRVLYKAEGSRSGSCGGTLIRKQWVLTAGHCYKENTAGTLNVSVGVHPPGSNVQKNFTIPPENIQKYSSTLSDGDIMLLKLPEPVENIIPADLPDLQCKHPPDGAMLQAAGHGSASKVYGKTETHLKCLGVSVAPCQDLKYTVFENEKHVFCGGSLPEQPVIESCGGDSGGGLLESGESDVVFGVLIGGSRGGCGGQIVFTDVCEYMEWIQNTISS</sequence>
<organism evidence="3 4">
    <name type="scientific">Astyanax mexicanus</name>
    <name type="common">Blind cave fish</name>
    <name type="synonym">Astyanax fasciatus mexicanus</name>
    <dbReference type="NCBI Taxonomy" id="7994"/>
    <lineage>
        <taxon>Eukaryota</taxon>
        <taxon>Metazoa</taxon>
        <taxon>Chordata</taxon>
        <taxon>Craniata</taxon>
        <taxon>Vertebrata</taxon>
        <taxon>Euteleostomi</taxon>
        <taxon>Actinopterygii</taxon>
        <taxon>Neopterygii</taxon>
        <taxon>Teleostei</taxon>
        <taxon>Ostariophysi</taxon>
        <taxon>Characiformes</taxon>
        <taxon>Characoidei</taxon>
        <taxon>Acestrorhamphidae</taxon>
        <taxon>Acestrorhamphinae</taxon>
        <taxon>Astyanax</taxon>
    </lineage>
</organism>
<keyword evidence="1" id="KW-1015">Disulfide bond</keyword>
<keyword evidence="3" id="KW-0645">Protease</keyword>
<dbReference type="Gene3D" id="2.40.10.10">
    <property type="entry name" value="Trypsin-like serine proteases"/>
    <property type="match status" value="1"/>
</dbReference>
<dbReference type="SMART" id="SM00020">
    <property type="entry name" value="Tryp_SPc"/>
    <property type="match status" value="1"/>
</dbReference>
<dbReference type="InterPro" id="IPR001254">
    <property type="entry name" value="Trypsin_dom"/>
</dbReference>
<dbReference type="SUPFAM" id="SSF50494">
    <property type="entry name" value="Trypsin-like serine proteases"/>
    <property type="match status" value="1"/>
</dbReference>
<accession>A0A8T2L433</accession>
<dbReference type="InterPro" id="IPR018114">
    <property type="entry name" value="TRYPSIN_HIS"/>
</dbReference>
<evidence type="ECO:0000256" key="1">
    <source>
        <dbReference type="ARBA" id="ARBA00023157"/>
    </source>
</evidence>
<dbReference type="Pfam" id="PF00089">
    <property type="entry name" value="Trypsin"/>
    <property type="match status" value="1"/>
</dbReference>
<dbReference type="InterPro" id="IPR001314">
    <property type="entry name" value="Peptidase_S1A"/>
</dbReference>
<dbReference type="InterPro" id="IPR009003">
    <property type="entry name" value="Peptidase_S1_PA"/>
</dbReference>
<dbReference type="GO" id="GO:0006508">
    <property type="term" value="P:proteolysis"/>
    <property type="evidence" value="ECO:0007669"/>
    <property type="project" value="UniProtKB-KW"/>
</dbReference>
<dbReference type="PRINTS" id="PR00722">
    <property type="entry name" value="CHYMOTRYPSIN"/>
</dbReference>
<dbReference type="PANTHER" id="PTHR24271">
    <property type="entry name" value="KALLIKREIN-RELATED"/>
    <property type="match status" value="1"/>
</dbReference>
<dbReference type="GO" id="GO:0004252">
    <property type="term" value="F:serine-type endopeptidase activity"/>
    <property type="evidence" value="ECO:0007669"/>
    <property type="project" value="InterPro"/>
</dbReference>
<reference evidence="3 4" key="1">
    <citation type="submission" date="2021-07" db="EMBL/GenBank/DDBJ databases">
        <authorList>
            <person name="Imarazene B."/>
            <person name="Zahm M."/>
            <person name="Klopp C."/>
            <person name="Cabau C."/>
            <person name="Beille S."/>
            <person name="Jouanno E."/>
            <person name="Castinel A."/>
            <person name="Lluch J."/>
            <person name="Gil L."/>
            <person name="Kuchtly C."/>
            <person name="Lopez Roques C."/>
            <person name="Donnadieu C."/>
            <person name="Parrinello H."/>
            <person name="Journot L."/>
            <person name="Du K."/>
            <person name="Schartl M."/>
            <person name="Retaux S."/>
            <person name="Guiguen Y."/>
        </authorList>
    </citation>
    <scope>NUCLEOTIDE SEQUENCE [LARGE SCALE GENOMIC DNA]</scope>
    <source>
        <strain evidence="3">Pach_M1</strain>
        <tissue evidence="3">Testis</tissue>
    </source>
</reference>
<comment type="caution">
    <text evidence="3">The sequence shown here is derived from an EMBL/GenBank/DDBJ whole genome shotgun (WGS) entry which is preliminary data.</text>
</comment>
<dbReference type="InterPro" id="IPR043504">
    <property type="entry name" value="Peptidase_S1_PA_chymotrypsin"/>
</dbReference>
<dbReference type="PROSITE" id="PS00134">
    <property type="entry name" value="TRYPSIN_HIS"/>
    <property type="match status" value="1"/>
</dbReference>
<dbReference type="PROSITE" id="PS50240">
    <property type="entry name" value="TRYPSIN_DOM"/>
    <property type="match status" value="1"/>
</dbReference>
<dbReference type="PANTHER" id="PTHR24271:SF47">
    <property type="entry name" value="KALLIKREIN-1"/>
    <property type="match status" value="1"/>
</dbReference>
<evidence type="ECO:0000259" key="2">
    <source>
        <dbReference type="PROSITE" id="PS50240"/>
    </source>
</evidence>
<keyword evidence="3" id="KW-0378">Hydrolase</keyword>
<proteinExistence type="predicted"/>
<gene>
    <name evidence="3" type="primary">PRSS12</name>
    <name evidence="3" type="ORF">AMEX_G20853</name>
</gene>
<dbReference type="AlphaFoldDB" id="A0A8T2L433"/>
<dbReference type="EMBL" id="JAICCE010000017">
    <property type="protein sequence ID" value="KAG9266323.1"/>
    <property type="molecule type" value="Genomic_DNA"/>
</dbReference>
<dbReference type="OrthoDB" id="536948at2759"/>
<name>A0A8T2L433_ASTMX</name>
<dbReference type="Proteomes" id="UP000752171">
    <property type="component" value="Unassembled WGS sequence"/>
</dbReference>
<evidence type="ECO:0000313" key="4">
    <source>
        <dbReference type="Proteomes" id="UP000752171"/>
    </source>
</evidence>
<protein>
    <submittedName>
        <fullName evidence="3">Snake venom serine protease gussurobin-like</fullName>
    </submittedName>
</protein>
<feature type="domain" description="Peptidase S1" evidence="2">
    <location>
        <begin position="49"/>
        <end position="278"/>
    </location>
</feature>
<evidence type="ECO:0000313" key="3">
    <source>
        <dbReference type="EMBL" id="KAG9266323.1"/>
    </source>
</evidence>